<dbReference type="AlphaFoldDB" id="A0A6J6MYD1"/>
<dbReference type="InterPro" id="IPR020846">
    <property type="entry name" value="MFS_dom"/>
</dbReference>
<dbReference type="GO" id="GO:0022857">
    <property type="term" value="F:transmembrane transporter activity"/>
    <property type="evidence" value="ECO:0007669"/>
    <property type="project" value="InterPro"/>
</dbReference>
<organism evidence="3">
    <name type="scientific">freshwater metagenome</name>
    <dbReference type="NCBI Taxonomy" id="449393"/>
    <lineage>
        <taxon>unclassified sequences</taxon>
        <taxon>metagenomes</taxon>
        <taxon>ecological metagenomes</taxon>
    </lineage>
</organism>
<proteinExistence type="predicted"/>
<feature type="domain" description="Major facilitator superfamily (MFS) profile" evidence="2">
    <location>
        <begin position="1"/>
        <end position="175"/>
    </location>
</feature>
<dbReference type="Pfam" id="PF07690">
    <property type="entry name" value="MFS_1"/>
    <property type="match status" value="1"/>
</dbReference>
<evidence type="ECO:0000259" key="2">
    <source>
        <dbReference type="PROSITE" id="PS50850"/>
    </source>
</evidence>
<keyword evidence="1" id="KW-0472">Membrane</keyword>
<gene>
    <name evidence="3" type="ORF">UFOPK2373_00023</name>
</gene>
<name>A0A6J6MYD1_9ZZZZ</name>
<dbReference type="PROSITE" id="PS50850">
    <property type="entry name" value="MFS"/>
    <property type="match status" value="1"/>
</dbReference>
<dbReference type="InterPro" id="IPR011701">
    <property type="entry name" value="MFS"/>
</dbReference>
<feature type="transmembrane region" description="Helical" evidence="1">
    <location>
        <begin position="55"/>
        <end position="75"/>
    </location>
</feature>
<dbReference type="Gene3D" id="1.20.1250.20">
    <property type="entry name" value="MFS general substrate transporter like domains"/>
    <property type="match status" value="1"/>
</dbReference>
<accession>A0A6J6MYD1</accession>
<dbReference type="SUPFAM" id="SSF103473">
    <property type="entry name" value="MFS general substrate transporter"/>
    <property type="match status" value="1"/>
</dbReference>
<evidence type="ECO:0000256" key="1">
    <source>
        <dbReference type="SAM" id="Phobius"/>
    </source>
</evidence>
<protein>
    <submittedName>
        <fullName evidence="3">Unannotated protein</fullName>
    </submittedName>
</protein>
<dbReference type="EMBL" id="CAEZXL010000002">
    <property type="protein sequence ID" value="CAB4677714.1"/>
    <property type="molecule type" value="Genomic_DNA"/>
</dbReference>
<dbReference type="InterPro" id="IPR036259">
    <property type="entry name" value="MFS_trans_sf"/>
</dbReference>
<keyword evidence="1" id="KW-1133">Transmembrane helix</keyword>
<sequence>MSALRGTRMVGLPLLAVALSIPTEQASLYIGFAGALDFAMFYLSGQVMDRFGRNFAAVPTLIGLGIAHLVVGFAVDANTFLLLALFMSLANGLGSGVIMVLGADLAPKDARSEFLASYRLLVDFGDAAAPGILSGLVVVVGLTSAMAGFGFLGFIGAGLMYRYIPKYAVQPTNKG</sequence>
<evidence type="ECO:0000313" key="3">
    <source>
        <dbReference type="EMBL" id="CAB4677714.1"/>
    </source>
</evidence>
<keyword evidence="1" id="KW-0812">Transmembrane</keyword>
<feature type="transmembrane region" description="Helical" evidence="1">
    <location>
        <begin position="81"/>
        <end position="106"/>
    </location>
</feature>
<reference evidence="3" key="1">
    <citation type="submission" date="2020-05" db="EMBL/GenBank/DDBJ databases">
        <authorList>
            <person name="Chiriac C."/>
            <person name="Salcher M."/>
            <person name="Ghai R."/>
            <person name="Kavagutti S V."/>
        </authorList>
    </citation>
    <scope>NUCLEOTIDE SEQUENCE</scope>
</reference>